<dbReference type="EMBL" id="JACMSC010000015">
    <property type="protein sequence ID" value="KAG6485412.1"/>
    <property type="molecule type" value="Genomic_DNA"/>
</dbReference>
<dbReference type="Proteomes" id="UP000734854">
    <property type="component" value="Unassembled WGS sequence"/>
</dbReference>
<keyword evidence="3" id="KW-0808">Transferase</keyword>
<dbReference type="PANTHER" id="PTHR47985">
    <property type="entry name" value="OS07G0668900 PROTEIN"/>
    <property type="match status" value="1"/>
</dbReference>
<name>A0A8J5FDU5_ZINOF</name>
<keyword evidence="3" id="KW-0418">Kinase</keyword>
<organism evidence="6 7">
    <name type="scientific">Zingiber officinale</name>
    <name type="common">Ginger</name>
    <name type="synonym">Amomum zingiber</name>
    <dbReference type="NCBI Taxonomy" id="94328"/>
    <lineage>
        <taxon>Eukaryota</taxon>
        <taxon>Viridiplantae</taxon>
        <taxon>Streptophyta</taxon>
        <taxon>Embryophyta</taxon>
        <taxon>Tracheophyta</taxon>
        <taxon>Spermatophyta</taxon>
        <taxon>Magnoliopsida</taxon>
        <taxon>Liliopsida</taxon>
        <taxon>Zingiberales</taxon>
        <taxon>Zingiberaceae</taxon>
        <taxon>Zingiber</taxon>
    </lineage>
</organism>
<reference evidence="6 7" key="1">
    <citation type="submission" date="2020-08" db="EMBL/GenBank/DDBJ databases">
        <title>Plant Genome Project.</title>
        <authorList>
            <person name="Zhang R.-G."/>
        </authorList>
    </citation>
    <scope>NUCLEOTIDE SEQUENCE [LARGE SCALE GENOMIC DNA]</scope>
    <source>
        <tissue evidence="6">Rhizome</tissue>
    </source>
</reference>
<dbReference type="GO" id="GO:0004674">
    <property type="term" value="F:protein serine/threonine kinase activity"/>
    <property type="evidence" value="ECO:0007669"/>
    <property type="project" value="UniProtKB-KW"/>
</dbReference>
<dbReference type="InterPro" id="IPR011009">
    <property type="entry name" value="Kinase-like_dom_sf"/>
</dbReference>
<feature type="domain" description="Protein kinase" evidence="5">
    <location>
        <begin position="1"/>
        <end position="221"/>
    </location>
</feature>
<dbReference type="Gene3D" id="1.10.510.10">
    <property type="entry name" value="Transferase(Phosphotransferase) domain 1"/>
    <property type="match status" value="1"/>
</dbReference>
<dbReference type="GO" id="GO:0005886">
    <property type="term" value="C:plasma membrane"/>
    <property type="evidence" value="ECO:0007669"/>
    <property type="project" value="UniProtKB-SubCell"/>
</dbReference>
<evidence type="ECO:0000259" key="5">
    <source>
        <dbReference type="PROSITE" id="PS50011"/>
    </source>
</evidence>
<keyword evidence="4" id="KW-0472">Membrane</keyword>
<comment type="caution">
    <text evidence="6">The sequence shown here is derived from an EMBL/GenBank/DDBJ whole genome shotgun (WGS) entry which is preliminary data.</text>
</comment>
<evidence type="ECO:0000256" key="3">
    <source>
        <dbReference type="ARBA" id="ARBA00022527"/>
    </source>
</evidence>
<evidence type="ECO:0000256" key="4">
    <source>
        <dbReference type="ARBA" id="ARBA00023136"/>
    </source>
</evidence>
<keyword evidence="3" id="KW-0723">Serine/threonine-protein kinase</keyword>
<evidence type="ECO:0000313" key="7">
    <source>
        <dbReference type="Proteomes" id="UP000734854"/>
    </source>
</evidence>
<dbReference type="PROSITE" id="PS00108">
    <property type="entry name" value="PROTEIN_KINASE_ST"/>
    <property type="match status" value="1"/>
</dbReference>
<gene>
    <name evidence="6" type="ORF">ZIOFF_053949</name>
</gene>
<dbReference type="SUPFAM" id="SSF56112">
    <property type="entry name" value="Protein kinase-like (PK-like)"/>
    <property type="match status" value="1"/>
</dbReference>
<keyword evidence="7" id="KW-1185">Reference proteome</keyword>
<evidence type="ECO:0000256" key="2">
    <source>
        <dbReference type="ARBA" id="ARBA00022475"/>
    </source>
</evidence>
<proteinExistence type="predicted"/>
<dbReference type="GO" id="GO:0005524">
    <property type="term" value="F:ATP binding"/>
    <property type="evidence" value="ECO:0007669"/>
    <property type="project" value="InterPro"/>
</dbReference>
<dbReference type="InterPro" id="IPR008271">
    <property type="entry name" value="Ser/Thr_kinase_AS"/>
</dbReference>
<dbReference type="AlphaFoldDB" id="A0A8J5FDU5"/>
<sequence length="221" mass="24487">MERPCPRECKIPPKRGQVKPQAVKVIIRPIISRIASMKGGDDSGKAHSRDGSTSVSVYTAQKSFFEATPKDAVGNGSIASQNFTEARSKNAAYDNIEARNFTFRELATATKNFLSVFWVKVGLTRMKIAYDAARGLEYLHEKANPPVIYRDLKSSNILLDEGVFNAKLSDFGLAKVDPMGDVIHARTGELTVKADVYSFGVVFLELMNLTSSFKQQHHEKN</sequence>
<dbReference type="PROSITE" id="PS50011">
    <property type="entry name" value="PROTEIN_KINASE_DOM"/>
    <property type="match status" value="1"/>
</dbReference>
<dbReference type="InterPro" id="IPR000719">
    <property type="entry name" value="Prot_kinase_dom"/>
</dbReference>
<evidence type="ECO:0000313" key="6">
    <source>
        <dbReference type="EMBL" id="KAG6485412.1"/>
    </source>
</evidence>
<dbReference type="Pfam" id="PF00069">
    <property type="entry name" value="Pkinase"/>
    <property type="match status" value="1"/>
</dbReference>
<accession>A0A8J5FDU5</accession>
<keyword evidence="2" id="KW-1003">Cell membrane</keyword>
<protein>
    <recommendedName>
        <fullName evidence="5">Protein kinase domain-containing protein</fullName>
    </recommendedName>
</protein>
<dbReference type="PANTHER" id="PTHR47985:SF4">
    <property type="entry name" value="SERINE_THREONINE-PROTEIN KINASE PBL27"/>
    <property type="match status" value="1"/>
</dbReference>
<comment type="subcellular location">
    <subcellularLocation>
        <location evidence="1">Cell membrane</location>
    </subcellularLocation>
</comment>
<evidence type="ECO:0000256" key="1">
    <source>
        <dbReference type="ARBA" id="ARBA00004236"/>
    </source>
</evidence>